<organism evidence="2 3">
    <name type="scientific">Clostridium moutaii</name>
    <dbReference type="NCBI Taxonomy" id="3240932"/>
    <lineage>
        <taxon>Bacteria</taxon>
        <taxon>Bacillati</taxon>
        <taxon>Bacillota</taxon>
        <taxon>Clostridia</taxon>
        <taxon>Eubacteriales</taxon>
        <taxon>Clostridiaceae</taxon>
        <taxon>Clostridium</taxon>
    </lineage>
</organism>
<dbReference type="InterPro" id="IPR036162">
    <property type="entry name" value="Resolvase-like_N_sf"/>
</dbReference>
<accession>A0ABV4BTB4</accession>
<evidence type="ECO:0000313" key="2">
    <source>
        <dbReference type="EMBL" id="MEY8001743.1"/>
    </source>
</evidence>
<dbReference type="Proteomes" id="UP001564657">
    <property type="component" value="Unassembled WGS sequence"/>
</dbReference>
<feature type="domain" description="Resolvase/invertase-type recombinase catalytic" evidence="1">
    <location>
        <begin position="2"/>
        <end position="55"/>
    </location>
</feature>
<evidence type="ECO:0000313" key="3">
    <source>
        <dbReference type="Proteomes" id="UP001564657"/>
    </source>
</evidence>
<comment type="caution">
    <text evidence="2">The sequence shown here is derived from an EMBL/GenBank/DDBJ whole genome shotgun (WGS) entry which is preliminary data.</text>
</comment>
<reference evidence="2 3" key="1">
    <citation type="submission" date="2024-08" db="EMBL/GenBank/DDBJ databases">
        <title>Clostridium lapicellarii sp. nov., and Clostridium renhuaiense sp. nov., two species isolated from the mud in a fermentation cellar used for producing sauce-flavour Chinese liquors.</title>
        <authorList>
            <person name="Yang F."/>
            <person name="Wang H."/>
            <person name="Chen L.Q."/>
            <person name="Zhou N."/>
            <person name="Lu J.J."/>
            <person name="Pu X.X."/>
            <person name="Wan B."/>
            <person name="Wang L."/>
            <person name="Liu S.J."/>
        </authorList>
    </citation>
    <scope>NUCLEOTIDE SEQUENCE [LARGE SCALE GENOMIC DNA]</scope>
    <source>
        <strain evidence="2 3">MT-5</strain>
    </source>
</reference>
<sequence length="55" mass="6443">MSKIDYIRVYTIDQNTDRQEIALSELGIKKLFIEKVSGKNTERSQFKKYCSLSLL</sequence>
<proteinExistence type="predicted"/>
<dbReference type="Pfam" id="PF00239">
    <property type="entry name" value="Resolvase"/>
    <property type="match status" value="1"/>
</dbReference>
<protein>
    <submittedName>
        <fullName evidence="2">Recombinase family protein</fullName>
    </submittedName>
</protein>
<dbReference type="InterPro" id="IPR006119">
    <property type="entry name" value="Resolv_N"/>
</dbReference>
<gene>
    <name evidence="2" type="ORF">AB8U03_16370</name>
</gene>
<evidence type="ECO:0000259" key="1">
    <source>
        <dbReference type="PROSITE" id="PS51736"/>
    </source>
</evidence>
<dbReference type="Gene3D" id="3.40.50.1390">
    <property type="entry name" value="Resolvase, N-terminal catalytic domain"/>
    <property type="match status" value="1"/>
</dbReference>
<dbReference type="EMBL" id="JBGEWD010000024">
    <property type="protein sequence ID" value="MEY8001743.1"/>
    <property type="molecule type" value="Genomic_DNA"/>
</dbReference>
<dbReference type="PROSITE" id="PS51736">
    <property type="entry name" value="RECOMBINASES_3"/>
    <property type="match status" value="1"/>
</dbReference>
<dbReference type="SUPFAM" id="SSF53041">
    <property type="entry name" value="Resolvase-like"/>
    <property type="match status" value="1"/>
</dbReference>
<keyword evidence="3" id="KW-1185">Reference proteome</keyword>
<dbReference type="RefSeq" id="WP_369705636.1">
    <property type="nucleotide sequence ID" value="NZ_JBGEWD010000024.1"/>
</dbReference>
<name>A0ABV4BTB4_9CLOT</name>